<reference evidence="1 2" key="1">
    <citation type="journal article" date="2004" name="Nucleic Acids Res.">
        <title>Unique features revealed by the genome sequence of Acinetobacter sp. ADP1, a versatile and naturally transformation competent bacterium.</title>
        <authorList>
            <person name="Barbe V."/>
            <person name="Vallenet D."/>
            <person name="Fonknechten N."/>
            <person name="Kreimeyer A."/>
            <person name="Oztas S."/>
            <person name="Labarre L."/>
            <person name="Cruveiller S."/>
            <person name="Robert C."/>
            <person name="Duprat S."/>
            <person name="Wincker P."/>
            <person name="Ornston L.N."/>
            <person name="Weissenbach J."/>
            <person name="Marliere P."/>
            <person name="Cohen G.N."/>
            <person name="Medigue C."/>
        </authorList>
    </citation>
    <scope>NUCLEOTIDE SEQUENCE [LARGE SCALE GENOMIC DNA]</scope>
    <source>
        <strain evidence="2">ATCC 33305 / BD413 / ADP1</strain>
    </source>
</reference>
<evidence type="ECO:0000313" key="2">
    <source>
        <dbReference type="Proteomes" id="UP000000430"/>
    </source>
</evidence>
<dbReference type="KEGG" id="aci:ACIAD0598"/>
<dbReference type="STRING" id="202950.GCA_001485005_00833"/>
<dbReference type="eggNOG" id="COG3660">
    <property type="taxonomic scope" value="Bacteria"/>
</dbReference>
<dbReference type="EMBL" id="CR543861">
    <property type="protein sequence ID" value="CAG67521.1"/>
    <property type="molecule type" value="Genomic_DNA"/>
</dbReference>
<name>Q6FEI7_ACIAD</name>
<dbReference type="OrthoDB" id="1865at2"/>
<organism evidence="1 2">
    <name type="scientific">Acinetobacter baylyi (strain ATCC 33305 / BD413 / ADP1)</name>
    <dbReference type="NCBI Taxonomy" id="62977"/>
    <lineage>
        <taxon>Bacteria</taxon>
        <taxon>Pseudomonadati</taxon>
        <taxon>Pseudomonadota</taxon>
        <taxon>Gammaproteobacteria</taxon>
        <taxon>Moraxellales</taxon>
        <taxon>Moraxellaceae</taxon>
        <taxon>Acinetobacter</taxon>
    </lineage>
</organism>
<proteinExistence type="predicted"/>
<gene>
    <name evidence="1" type="ordered locus">ACIAD0598</name>
</gene>
<dbReference type="SMR" id="Q6FEI7"/>
<evidence type="ECO:0000313" key="1">
    <source>
        <dbReference type="EMBL" id="CAG67521.1"/>
    </source>
</evidence>
<dbReference type="HOGENOM" id="CLU_938851_0_0_6"/>
<dbReference type="Proteomes" id="UP000000430">
    <property type="component" value="Chromosome"/>
</dbReference>
<accession>Q6FEI7</accession>
<dbReference type="InterPro" id="IPR009367">
    <property type="entry name" value="Elm1-like"/>
</dbReference>
<evidence type="ECO:0008006" key="3">
    <source>
        <dbReference type="Google" id="ProtNLM"/>
    </source>
</evidence>
<dbReference type="Pfam" id="PF06258">
    <property type="entry name" value="Mito_fiss_Elm1"/>
    <property type="match status" value="1"/>
</dbReference>
<dbReference type="AlphaFoldDB" id="Q6FEI7"/>
<protein>
    <recommendedName>
        <fullName evidence="3">Nucleoside-diphosphate sugar epimerase</fullName>
    </recommendedName>
</protein>
<sequence length="302" mass="34134">MMFLGKNMHVVYVSDGKAGHRSQALGLYQAMHKLVIHSRFEEIPLQQLPLLTILKGLFTHQVSQIKQPPDFILGVGSHTHFRVWLLGKIYPQAKTIILMKPSLPIHWFNYAVIPEHDGVAASDRVIVTQGALNPIVNEHRHDTNRILIALGGDSKRHQWNQEKVLTSIQNIVRDYPDTHIILTTSRRTPVNFISHLKTLPCAQQLQLFPVEETPQGWIFEQMQLAATVWVTEDSVSMIFEALTAGCRVGVIAMDRLKSDRITQMIDQLPFEQNIGVMRVLQNSAPLNEASRVASQILDSSSF</sequence>